<reference evidence="13" key="1">
    <citation type="submission" date="2015-12" db="EMBL/GenBank/DDBJ databases">
        <title>De novo transcriptome assembly of four potential Pierce s Disease insect vectors from Arizona vineyards.</title>
        <authorList>
            <person name="Tassone E.E."/>
        </authorList>
    </citation>
    <scope>NUCLEOTIDE SEQUENCE</scope>
</reference>
<evidence type="ECO:0000256" key="3">
    <source>
        <dbReference type="ARBA" id="ARBA00022737"/>
    </source>
</evidence>
<name>A0A1B6D2U9_9HEMI</name>
<dbReference type="GO" id="GO:0000981">
    <property type="term" value="F:DNA-binding transcription factor activity, RNA polymerase II-specific"/>
    <property type="evidence" value="ECO:0007669"/>
    <property type="project" value="TreeGrafter"/>
</dbReference>
<keyword evidence="7" id="KW-0238">DNA-binding</keyword>
<feature type="domain" description="C2H2-type" evidence="12">
    <location>
        <begin position="271"/>
        <end position="298"/>
    </location>
</feature>
<dbReference type="GO" id="GO:0008270">
    <property type="term" value="F:zinc ion binding"/>
    <property type="evidence" value="ECO:0007669"/>
    <property type="project" value="UniProtKB-KW"/>
</dbReference>
<keyword evidence="8" id="KW-0804">Transcription</keyword>
<keyword evidence="6" id="KW-0805">Transcription regulation</keyword>
<accession>A0A1B6D2U9</accession>
<dbReference type="PROSITE" id="PS00028">
    <property type="entry name" value="ZINC_FINGER_C2H2_1"/>
    <property type="match status" value="3"/>
</dbReference>
<dbReference type="SMART" id="SM00355">
    <property type="entry name" value="ZnF_C2H2"/>
    <property type="match status" value="4"/>
</dbReference>
<evidence type="ECO:0000259" key="12">
    <source>
        <dbReference type="PROSITE" id="PS50157"/>
    </source>
</evidence>
<keyword evidence="4 10" id="KW-0863">Zinc-finger</keyword>
<dbReference type="AlphaFoldDB" id="A0A1B6D2U9"/>
<dbReference type="PANTHER" id="PTHR24384:SF189">
    <property type="entry name" value="C2H2-TYPE DOMAIN-CONTAINING PROTEIN-RELATED"/>
    <property type="match status" value="1"/>
</dbReference>
<dbReference type="InterPro" id="IPR036236">
    <property type="entry name" value="Znf_C2H2_sf"/>
</dbReference>
<evidence type="ECO:0000256" key="11">
    <source>
        <dbReference type="SAM" id="MobiDB-lite"/>
    </source>
</evidence>
<evidence type="ECO:0000256" key="6">
    <source>
        <dbReference type="ARBA" id="ARBA00023015"/>
    </source>
</evidence>
<dbReference type="PANTHER" id="PTHR24384">
    <property type="entry name" value="FINGER PUTATIVE TRANSCRIPTION FACTOR FAMILY-RELATED"/>
    <property type="match status" value="1"/>
</dbReference>
<feature type="domain" description="C2H2-type" evidence="12">
    <location>
        <begin position="320"/>
        <end position="347"/>
    </location>
</feature>
<dbReference type="GO" id="GO:0000978">
    <property type="term" value="F:RNA polymerase II cis-regulatory region sequence-specific DNA binding"/>
    <property type="evidence" value="ECO:0007669"/>
    <property type="project" value="TreeGrafter"/>
</dbReference>
<evidence type="ECO:0000256" key="5">
    <source>
        <dbReference type="ARBA" id="ARBA00022833"/>
    </source>
</evidence>
<evidence type="ECO:0000256" key="10">
    <source>
        <dbReference type="PROSITE-ProRule" id="PRU00042"/>
    </source>
</evidence>
<evidence type="ECO:0000256" key="1">
    <source>
        <dbReference type="ARBA" id="ARBA00004123"/>
    </source>
</evidence>
<evidence type="ECO:0000256" key="8">
    <source>
        <dbReference type="ARBA" id="ARBA00023163"/>
    </source>
</evidence>
<comment type="subcellular location">
    <subcellularLocation>
        <location evidence="1">Nucleus</location>
    </subcellularLocation>
</comment>
<dbReference type="PROSITE" id="PS50157">
    <property type="entry name" value="ZINC_FINGER_C2H2_2"/>
    <property type="match status" value="2"/>
</dbReference>
<keyword evidence="5" id="KW-0862">Zinc</keyword>
<evidence type="ECO:0000256" key="7">
    <source>
        <dbReference type="ARBA" id="ARBA00023125"/>
    </source>
</evidence>
<keyword evidence="2" id="KW-0479">Metal-binding</keyword>
<dbReference type="InterPro" id="IPR013087">
    <property type="entry name" value="Znf_C2H2_type"/>
</dbReference>
<dbReference type="SUPFAM" id="SSF57667">
    <property type="entry name" value="beta-beta-alpha zinc fingers"/>
    <property type="match status" value="1"/>
</dbReference>
<evidence type="ECO:0000256" key="2">
    <source>
        <dbReference type="ARBA" id="ARBA00022723"/>
    </source>
</evidence>
<dbReference type="Gene3D" id="3.30.160.60">
    <property type="entry name" value="Classic Zinc Finger"/>
    <property type="match status" value="2"/>
</dbReference>
<evidence type="ECO:0000256" key="4">
    <source>
        <dbReference type="ARBA" id="ARBA00022771"/>
    </source>
</evidence>
<feature type="region of interest" description="Disordered" evidence="11">
    <location>
        <begin position="121"/>
        <end position="143"/>
    </location>
</feature>
<protein>
    <recommendedName>
        <fullName evidence="12">C2H2-type domain-containing protein</fullName>
    </recommendedName>
</protein>
<proteinExistence type="predicted"/>
<dbReference type="EMBL" id="GEDC01017300">
    <property type="protein sequence ID" value="JAS19998.1"/>
    <property type="molecule type" value="Transcribed_RNA"/>
</dbReference>
<sequence length="347" mass="39810">MDSAIVQKDPLDLSTFQTADKNIEKIVIKQEVVTDKSEICNQQKILPESSGNQPLFKIKEEPEFIIDNVGIEETVECSQNLGTEIVEETAECSRTVKTEDKESQFDINDWQPKLKRIRIESKNQNDPENTLLKQEVADSDSSDSTDEFIKTFFEETKTETETRMHTSEGRNHLKCEICSEIYPGIRELRIHMGTHGIQELYTCKTNNKGYATKCGRLVRSLPANEVKNTVFSTIHQLCCERNQSLSCEICCKKYSSKSLMLDHFSVHDIMYCCKVCSKTRYCKVALYRHLKKHIDEGPYVLTGPIKNEIVYGNVRFITVFLCKMCPKQFLTIPGLGGHMRNDHENNL</sequence>
<organism evidence="13">
    <name type="scientific">Clastoptera arizonana</name>
    <name type="common">Arizona spittle bug</name>
    <dbReference type="NCBI Taxonomy" id="38151"/>
    <lineage>
        <taxon>Eukaryota</taxon>
        <taxon>Metazoa</taxon>
        <taxon>Ecdysozoa</taxon>
        <taxon>Arthropoda</taxon>
        <taxon>Hexapoda</taxon>
        <taxon>Insecta</taxon>
        <taxon>Pterygota</taxon>
        <taxon>Neoptera</taxon>
        <taxon>Paraneoptera</taxon>
        <taxon>Hemiptera</taxon>
        <taxon>Auchenorrhyncha</taxon>
        <taxon>Cercopoidea</taxon>
        <taxon>Clastopteridae</taxon>
        <taxon>Clastoptera</taxon>
    </lineage>
</organism>
<dbReference type="InterPro" id="IPR050752">
    <property type="entry name" value="C2H2-ZF_domain"/>
</dbReference>
<dbReference type="GO" id="GO:0005634">
    <property type="term" value="C:nucleus"/>
    <property type="evidence" value="ECO:0007669"/>
    <property type="project" value="UniProtKB-SubCell"/>
</dbReference>
<gene>
    <name evidence="13" type="ORF">g.10565</name>
</gene>
<evidence type="ECO:0000256" key="9">
    <source>
        <dbReference type="ARBA" id="ARBA00023242"/>
    </source>
</evidence>
<keyword evidence="9" id="KW-0539">Nucleus</keyword>
<evidence type="ECO:0000313" key="13">
    <source>
        <dbReference type="EMBL" id="JAS19998.1"/>
    </source>
</evidence>
<keyword evidence="3" id="KW-0677">Repeat</keyword>